<keyword evidence="2" id="KW-1185">Reference proteome</keyword>
<evidence type="ECO:0000313" key="2">
    <source>
        <dbReference type="Proteomes" id="UP000821866"/>
    </source>
</evidence>
<protein>
    <submittedName>
        <fullName evidence="1">Uncharacterized protein</fullName>
    </submittedName>
</protein>
<gene>
    <name evidence="1" type="ORF">HPB51_007755</name>
</gene>
<reference evidence="1" key="1">
    <citation type="journal article" date="2020" name="Cell">
        <title>Large-Scale Comparative Analyses of Tick Genomes Elucidate Their Genetic Diversity and Vector Capacities.</title>
        <authorList>
            <consortium name="Tick Genome and Microbiome Consortium (TIGMIC)"/>
            <person name="Jia N."/>
            <person name="Wang J."/>
            <person name="Shi W."/>
            <person name="Du L."/>
            <person name="Sun Y."/>
            <person name="Zhan W."/>
            <person name="Jiang J.F."/>
            <person name="Wang Q."/>
            <person name="Zhang B."/>
            <person name="Ji P."/>
            <person name="Bell-Sakyi L."/>
            <person name="Cui X.M."/>
            <person name="Yuan T.T."/>
            <person name="Jiang B.G."/>
            <person name="Yang W.F."/>
            <person name="Lam T.T."/>
            <person name="Chang Q.C."/>
            <person name="Ding S.J."/>
            <person name="Wang X.J."/>
            <person name="Zhu J.G."/>
            <person name="Ruan X.D."/>
            <person name="Zhao L."/>
            <person name="Wei J.T."/>
            <person name="Ye R.Z."/>
            <person name="Que T.C."/>
            <person name="Du C.H."/>
            <person name="Zhou Y.H."/>
            <person name="Cheng J.X."/>
            <person name="Dai P.F."/>
            <person name="Guo W.B."/>
            <person name="Han X.H."/>
            <person name="Huang E.J."/>
            <person name="Li L.F."/>
            <person name="Wei W."/>
            <person name="Gao Y.C."/>
            <person name="Liu J.Z."/>
            <person name="Shao H.Z."/>
            <person name="Wang X."/>
            <person name="Wang C.C."/>
            <person name="Yang T.C."/>
            <person name="Huo Q.B."/>
            <person name="Li W."/>
            <person name="Chen H.Y."/>
            <person name="Chen S.E."/>
            <person name="Zhou L.G."/>
            <person name="Ni X.B."/>
            <person name="Tian J.H."/>
            <person name="Sheng Y."/>
            <person name="Liu T."/>
            <person name="Pan Y.S."/>
            <person name="Xia L.Y."/>
            <person name="Li J."/>
            <person name="Zhao F."/>
            <person name="Cao W.C."/>
        </authorList>
    </citation>
    <scope>NUCLEOTIDE SEQUENCE</scope>
    <source>
        <strain evidence="1">Rmic-2018</strain>
    </source>
</reference>
<dbReference type="Proteomes" id="UP000821866">
    <property type="component" value="Chromosome 2"/>
</dbReference>
<organism evidence="1 2">
    <name type="scientific">Rhipicephalus microplus</name>
    <name type="common">Cattle tick</name>
    <name type="synonym">Boophilus microplus</name>
    <dbReference type="NCBI Taxonomy" id="6941"/>
    <lineage>
        <taxon>Eukaryota</taxon>
        <taxon>Metazoa</taxon>
        <taxon>Ecdysozoa</taxon>
        <taxon>Arthropoda</taxon>
        <taxon>Chelicerata</taxon>
        <taxon>Arachnida</taxon>
        <taxon>Acari</taxon>
        <taxon>Parasitiformes</taxon>
        <taxon>Ixodida</taxon>
        <taxon>Ixodoidea</taxon>
        <taxon>Ixodidae</taxon>
        <taxon>Rhipicephalinae</taxon>
        <taxon>Rhipicephalus</taxon>
        <taxon>Boophilus</taxon>
    </lineage>
</organism>
<comment type="caution">
    <text evidence="1">The sequence shown here is derived from an EMBL/GenBank/DDBJ whole genome shotgun (WGS) entry which is preliminary data.</text>
</comment>
<dbReference type="PANTHER" id="PTHR33939">
    <property type="entry name" value="PROTEIN CBG22215"/>
    <property type="match status" value="1"/>
</dbReference>
<accession>A0A9J6EFU3</accession>
<dbReference type="PANTHER" id="PTHR33939:SF1">
    <property type="entry name" value="DUF4371 DOMAIN-CONTAINING PROTEIN"/>
    <property type="match status" value="1"/>
</dbReference>
<reference evidence="1" key="2">
    <citation type="submission" date="2021-09" db="EMBL/GenBank/DDBJ databases">
        <authorList>
            <person name="Jia N."/>
            <person name="Wang J."/>
            <person name="Shi W."/>
            <person name="Du L."/>
            <person name="Sun Y."/>
            <person name="Zhan W."/>
            <person name="Jiang J."/>
            <person name="Wang Q."/>
            <person name="Zhang B."/>
            <person name="Ji P."/>
            <person name="Sakyi L.B."/>
            <person name="Cui X."/>
            <person name="Yuan T."/>
            <person name="Jiang B."/>
            <person name="Yang W."/>
            <person name="Lam T.T.-Y."/>
            <person name="Chang Q."/>
            <person name="Ding S."/>
            <person name="Wang X."/>
            <person name="Zhu J."/>
            <person name="Ruan X."/>
            <person name="Zhao L."/>
            <person name="Wei J."/>
            <person name="Que T."/>
            <person name="Du C."/>
            <person name="Cheng J."/>
            <person name="Dai P."/>
            <person name="Han X."/>
            <person name="Huang E."/>
            <person name="Gao Y."/>
            <person name="Liu J."/>
            <person name="Shao H."/>
            <person name="Ye R."/>
            <person name="Li L."/>
            <person name="Wei W."/>
            <person name="Wang X."/>
            <person name="Wang C."/>
            <person name="Huo Q."/>
            <person name="Li W."/>
            <person name="Guo W."/>
            <person name="Chen H."/>
            <person name="Chen S."/>
            <person name="Zhou L."/>
            <person name="Zhou L."/>
            <person name="Ni X."/>
            <person name="Tian J."/>
            <person name="Zhou Y."/>
            <person name="Sheng Y."/>
            <person name="Liu T."/>
            <person name="Pan Y."/>
            <person name="Xia L."/>
            <person name="Li J."/>
            <person name="Zhao F."/>
            <person name="Cao W."/>
        </authorList>
    </citation>
    <scope>NUCLEOTIDE SEQUENCE</scope>
    <source>
        <strain evidence="1">Rmic-2018</strain>
        <tissue evidence="1">Larvae</tissue>
    </source>
</reference>
<dbReference type="EMBL" id="JABSTU010000004">
    <property type="protein sequence ID" value="KAH8033138.1"/>
    <property type="molecule type" value="Genomic_DNA"/>
</dbReference>
<dbReference type="AlphaFoldDB" id="A0A9J6EFU3"/>
<name>A0A9J6EFU3_RHIMP</name>
<evidence type="ECO:0000313" key="1">
    <source>
        <dbReference type="EMBL" id="KAH8033138.1"/>
    </source>
</evidence>
<dbReference type="VEuPathDB" id="VectorBase:LOC119187082"/>
<sequence length="283" mass="32432">MALSVFETLRKEGARNASMSSLIKKAAAFTNVSEHALYKWVAEHDKHGEVLSSKTLSRGGRGRDREHLLDDFDHGVWHKVMHGSFKRREILTVHKPSGYFKEDDTLPPISATTIHMMLLKVSFRCKKRSRNSLLIEATQIIHWRRKYLRQIKEAQRQERPRFYTDETYVNPGHTVSGWWVDEIIKPAEHAKKANLMTGPPNPSGKVGRLIITYGGNEDGFITTAGKVFQARKGTGDYHDEMDGTYYEKWFKKLLPNLLPQSANVLDKASYYSVKLEKIPNMST</sequence>
<proteinExistence type="predicted"/>